<gene>
    <name evidence="3" type="primary">pkn1</name>
    <name evidence="2" type="ORF">Lade_0260</name>
    <name evidence="3" type="ORF">NCTC12735_00826</name>
</gene>
<evidence type="ECO:0000313" key="5">
    <source>
        <dbReference type="Proteomes" id="UP000281170"/>
    </source>
</evidence>
<protein>
    <submittedName>
        <fullName evidence="3">Serine/threonine-protein kinase Pkn1</fullName>
        <ecNumber evidence="3">2.7.11.1</ecNumber>
    </submittedName>
</protein>
<evidence type="ECO:0000259" key="1">
    <source>
        <dbReference type="PROSITE" id="PS50011"/>
    </source>
</evidence>
<dbReference type="Pfam" id="PF00069">
    <property type="entry name" value="Pkinase"/>
    <property type="match status" value="1"/>
</dbReference>
<keyword evidence="4" id="KW-1185">Reference proteome</keyword>
<proteinExistence type="predicted"/>
<dbReference type="InterPro" id="IPR011009">
    <property type="entry name" value="Kinase-like_dom_sf"/>
</dbReference>
<dbReference type="GO" id="GO:0004674">
    <property type="term" value="F:protein serine/threonine kinase activity"/>
    <property type="evidence" value="ECO:0007669"/>
    <property type="project" value="UniProtKB-EC"/>
</dbReference>
<dbReference type="Proteomes" id="UP000054859">
    <property type="component" value="Unassembled WGS sequence"/>
</dbReference>
<dbReference type="AlphaFoldDB" id="A0A0W0R3I3"/>
<dbReference type="EC" id="2.7.11.1" evidence="3"/>
<reference evidence="2 4" key="1">
    <citation type="submission" date="2015-11" db="EMBL/GenBank/DDBJ databases">
        <title>Identification of large and diverse effector repertoires of 38 Legionella species.</title>
        <authorList>
            <person name="Burstein D."/>
            <person name="Amaro F."/>
            <person name="Zusman T."/>
            <person name="Lifshitz Z."/>
            <person name="Cohen O."/>
            <person name="Gilbert J.A."/>
            <person name="Pupko T."/>
            <person name="Shuman H.A."/>
            <person name="Segal G."/>
        </authorList>
    </citation>
    <scope>NUCLEOTIDE SEQUENCE [LARGE SCALE GENOMIC DNA]</scope>
    <source>
        <strain evidence="2 4">1762-AUS-E</strain>
    </source>
</reference>
<evidence type="ECO:0000313" key="3">
    <source>
        <dbReference type="EMBL" id="VEH85201.1"/>
    </source>
</evidence>
<dbReference type="InterPro" id="IPR008271">
    <property type="entry name" value="Ser/Thr_kinase_AS"/>
</dbReference>
<dbReference type="Gene3D" id="1.10.510.10">
    <property type="entry name" value="Transferase(Phosphotransferase) domain 1"/>
    <property type="match status" value="1"/>
</dbReference>
<dbReference type="KEGG" id="ladl:NCTC12735_00826"/>
<dbReference type="OrthoDB" id="4103069at2"/>
<dbReference type="EMBL" id="LNKA01000001">
    <property type="protein sequence ID" value="KTC65602.1"/>
    <property type="molecule type" value="Genomic_DNA"/>
</dbReference>
<dbReference type="PANTHER" id="PTHR24347">
    <property type="entry name" value="SERINE/THREONINE-PROTEIN KINASE"/>
    <property type="match status" value="1"/>
</dbReference>
<dbReference type="PROSITE" id="PS00108">
    <property type="entry name" value="PROTEIN_KINASE_ST"/>
    <property type="match status" value="1"/>
</dbReference>
<evidence type="ECO:0000313" key="2">
    <source>
        <dbReference type="EMBL" id="KTC65602.1"/>
    </source>
</evidence>
<feature type="domain" description="Protein kinase" evidence="1">
    <location>
        <begin position="109"/>
        <end position="430"/>
    </location>
</feature>
<dbReference type="SUPFAM" id="SSF56112">
    <property type="entry name" value="Protein kinase-like (PK-like)"/>
    <property type="match status" value="1"/>
</dbReference>
<accession>A0A0W0R3I3</accession>
<sequence length="497" mass="57779">MLGFERVDFCVWEICNSQLLGAFFWFSGRKKATEQNFVRKVKFAFHNGCCSVKNNVEKKGRPLGRRPNPLYSFQKQNVHIIIIIFAREKRIMRFQLIDSATNIVVDTVEETEIYLASGGYGHVNELKGEHLSWVIKTERPLEEIRSMAGAKFVHSDSKYLADCTFSHECALFCQVYGKNSAFYYERTRDEPRKLIMAKMPGECLDNFAESITTEEDFINTVLAILYSIQNLHDLGIIHLDIKVDNLYVSRRQDGSLAVYPVDFGRAREIGMPTLAGYTEYMPPELKSSLPAAGWQDDYMLGELISYLYEYCLENSFEETMLLYGRNLPEFLDQLDKDNQWFKNEYKYSTDELIRLFEEYAARHNISVKVEKKPIDGFKSVWLEIMERREKTSMLKDFLYNALEPLKSQNATKHAEVTELIKKAMTLEEWVKIIEFLEDIETEQPPHKRRRTSTLGFFASENRSENSSLLEQIRETMPTWVLAQLPTESNPPVKSMGQ</sequence>
<dbReference type="STRING" id="45056.Lade_0260"/>
<keyword evidence="3" id="KW-0808">Transferase</keyword>
<keyword evidence="3" id="KW-0614">Plasmid</keyword>
<geneLocation type="plasmid" evidence="3 5">
    <name>11</name>
</geneLocation>
<reference evidence="3 5" key="2">
    <citation type="submission" date="2018-12" db="EMBL/GenBank/DDBJ databases">
        <authorList>
            <consortium name="Pathogen Informatics"/>
        </authorList>
    </citation>
    <scope>NUCLEOTIDE SEQUENCE [LARGE SCALE GENOMIC DNA]</scope>
    <source>
        <strain evidence="3 5">NCTC12735</strain>
        <plasmid evidence="5">11</plasmid>
    </source>
</reference>
<dbReference type="RefSeq" id="WP_058461349.1">
    <property type="nucleotide sequence ID" value="NZ_CAAAHS010000008.1"/>
</dbReference>
<name>A0A0W0R3I3_9GAMM</name>
<keyword evidence="3" id="KW-0418">Kinase</keyword>
<dbReference type="PATRIC" id="fig|45056.6.peg.266"/>
<dbReference type="PROSITE" id="PS50011">
    <property type="entry name" value="PROTEIN_KINASE_DOM"/>
    <property type="match status" value="1"/>
</dbReference>
<dbReference type="SMART" id="SM00220">
    <property type="entry name" value="S_TKc"/>
    <property type="match status" value="1"/>
</dbReference>
<dbReference type="EMBL" id="LR134420">
    <property type="protein sequence ID" value="VEH85201.1"/>
    <property type="molecule type" value="Genomic_DNA"/>
</dbReference>
<dbReference type="InterPro" id="IPR000719">
    <property type="entry name" value="Prot_kinase_dom"/>
</dbReference>
<dbReference type="Proteomes" id="UP000281170">
    <property type="component" value="Plasmid 11"/>
</dbReference>
<evidence type="ECO:0000313" key="4">
    <source>
        <dbReference type="Proteomes" id="UP000054859"/>
    </source>
</evidence>
<dbReference type="GO" id="GO:0005524">
    <property type="term" value="F:ATP binding"/>
    <property type="evidence" value="ECO:0007669"/>
    <property type="project" value="InterPro"/>
</dbReference>
<organism evidence="2 4">
    <name type="scientific">Legionella adelaidensis</name>
    <dbReference type="NCBI Taxonomy" id="45056"/>
    <lineage>
        <taxon>Bacteria</taxon>
        <taxon>Pseudomonadati</taxon>
        <taxon>Pseudomonadota</taxon>
        <taxon>Gammaproteobacteria</taxon>
        <taxon>Legionellales</taxon>
        <taxon>Legionellaceae</taxon>
        <taxon>Legionella</taxon>
    </lineage>
</organism>